<dbReference type="Proteomes" id="UP001201980">
    <property type="component" value="Unassembled WGS sequence"/>
</dbReference>
<feature type="region of interest" description="Disordered" evidence="1">
    <location>
        <begin position="118"/>
        <end position="152"/>
    </location>
</feature>
<dbReference type="EMBL" id="JAKWBI020000223">
    <property type="protein sequence ID" value="KAJ2898625.1"/>
    <property type="molecule type" value="Genomic_DNA"/>
</dbReference>
<evidence type="ECO:0000313" key="3">
    <source>
        <dbReference type="Proteomes" id="UP001201980"/>
    </source>
</evidence>
<name>A0AAD5RNP7_9PEZI</name>
<keyword evidence="3" id="KW-1185">Reference proteome</keyword>
<organism evidence="2 3">
    <name type="scientific">Zalerion maritima</name>
    <dbReference type="NCBI Taxonomy" id="339359"/>
    <lineage>
        <taxon>Eukaryota</taxon>
        <taxon>Fungi</taxon>
        <taxon>Dikarya</taxon>
        <taxon>Ascomycota</taxon>
        <taxon>Pezizomycotina</taxon>
        <taxon>Sordariomycetes</taxon>
        <taxon>Lulworthiomycetidae</taxon>
        <taxon>Lulworthiales</taxon>
        <taxon>Lulworthiaceae</taxon>
        <taxon>Zalerion</taxon>
    </lineage>
</organism>
<sequence length="165" mass="17519">MNTAVRMRGAGTAQMGFSISEHPSSKNISLATTRQHTRDDVKGNNLSDVHTLATGATIVDILEHFIGASIVAIIVFAVRKSSIEVTGSTAGRKRGVHMGLMNFGHKIMGRGTAFAPVSQKQPSTGKLYDLESSGPGKGSSCRSPSPNMEMEPMLTPEPVAVRHFA</sequence>
<gene>
    <name evidence="2" type="ORF">MKZ38_003790</name>
</gene>
<reference evidence="2" key="1">
    <citation type="submission" date="2022-07" db="EMBL/GenBank/DDBJ databases">
        <title>Draft genome sequence of Zalerion maritima ATCC 34329, a (micro)plastics degrading marine fungus.</title>
        <authorList>
            <person name="Paco A."/>
            <person name="Goncalves M.F.M."/>
            <person name="Rocha-Santos T.A.P."/>
            <person name="Alves A."/>
        </authorList>
    </citation>
    <scope>NUCLEOTIDE SEQUENCE</scope>
    <source>
        <strain evidence="2">ATCC 34329</strain>
    </source>
</reference>
<protein>
    <submittedName>
        <fullName evidence="2">Uncharacterized protein</fullName>
    </submittedName>
</protein>
<evidence type="ECO:0000313" key="2">
    <source>
        <dbReference type="EMBL" id="KAJ2898625.1"/>
    </source>
</evidence>
<dbReference type="AlphaFoldDB" id="A0AAD5RNP7"/>
<proteinExistence type="predicted"/>
<accession>A0AAD5RNP7</accession>
<comment type="caution">
    <text evidence="2">The sequence shown here is derived from an EMBL/GenBank/DDBJ whole genome shotgun (WGS) entry which is preliminary data.</text>
</comment>
<evidence type="ECO:0000256" key="1">
    <source>
        <dbReference type="SAM" id="MobiDB-lite"/>
    </source>
</evidence>